<dbReference type="GO" id="GO:0016757">
    <property type="term" value="F:glycosyltransferase activity"/>
    <property type="evidence" value="ECO:0007669"/>
    <property type="project" value="InterPro"/>
</dbReference>
<feature type="domain" description="Glycosyl transferase family 1" evidence="1">
    <location>
        <begin position="191"/>
        <end position="360"/>
    </location>
</feature>
<dbReference type="PANTHER" id="PTHR12526:SF572">
    <property type="entry name" value="BLL5144 PROTEIN"/>
    <property type="match status" value="1"/>
</dbReference>
<dbReference type="Proteomes" id="UP000014227">
    <property type="component" value="Chromosome I"/>
</dbReference>
<keyword evidence="3" id="KW-0808">Transferase</keyword>
<dbReference type="AlphaFoldDB" id="S0F074"/>
<dbReference type="STRING" id="454171.CP488_01245"/>
<dbReference type="EMBL" id="HF951689">
    <property type="protein sequence ID" value="CCW36628.1"/>
    <property type="molecule type" value="Genomic_DNA"/>
</dbReference>
<accession>S0F074</accession>
<dbReference type="Pfam" id="PF00534">
    <property type="entry name" value="Glycos_transf_1"/>
    <property type="match status" value="1"/>
</dbReference>
<dbReference type="CDD" id="cd03822">
    <property type="entry name" value="GT4_mannosyltransferase-like"/>
    <property type="match status" value="1"/>
</dbReference>
<dbReference type="GO" id="GO:0005975">
    <property type="term" value="P:carbohydrate metabolic process"/>
    <property type="evidence" value="ECO:0007669"/>
    <property type="project" value="InterPro"/>
</dbReference>
<dbReference type="InterPro" id="IPR008928">
    <property type="entry name" value="6-hairpin_glycosidase_sf"/>
</dbReference>
<dbReference type="RefSeq" id="WP_016484132.1">
    <property type="nucleotide sequence ID" value="NC_021487.1"/>
</dbReference>
<name>S0F074_CHTCT</name>
<dbReference type="InterPro" id="IPR001296">
    <property type="entry name" value="Glyco_trans_1"/>
</dbReference>
<dbReference type="OrthoDB" id="9765330at2"/>
<dbReference type="Gene3D" id="3.40.50.2000">
    <property type="entry name" value="Glycogen Phosphorylase B"/>
    <property type="match status" value="2"/>
</dbReference>
<reference evidence="4" key="1">
    <citation type="submission" date="2013-03" db="EMBL/GenBank/DDBJ databases">
        <title>Genome sequence of Chthonomonas calidirosea, the first sequenced genome from the Armatimonadetes phylum (formally candidate division OP10).</title>
        <authorList>
            <person name="Lee K.C.Y."/>
            <person name="Morgan X.C."/>
            <person name="Dunfield P.F."/>
            <person name="Tamas I."/>
            <person name="Houghton K.M."/>
            <person name="Vyssotski M."/>
            <person name="Ryan J.L.J."/>
            <person name="Lagutin K."/>
            <person name="McDonald I.R."/>
            <person name="Stott M.B."/>
        </authorList>
    </citation>
    <scope>NUCLEOTIDE SEQUENCE [LARGE SCALE GENOMIC DNA]</scope>
    <source>
        <strain evidence="4">DSM 23976 / ICMP 18418 / T49</strain>
    </source>
</reference>
<sequence length="772" mass="87740">MRRNTALHKIAFVADYIPRKCGIATFTADLQHAVAGQYPSVECFVCAVSEPDRSYDYPPEVRFEIEEEEPDSYRRAADFLNFSNADVVCLQHEYGIFGGRAGGYVLRLLRDLRIPVVTTLHTILREPDPDQHRVLRDIVALSARVVTMTEKGRCFLRDIYGVPDDKIDLIPHGIPDMPFVDPNFYKDQFGVEGKHVLLTFGLLSPNKGIEYVLRALPQIVEVFPETVYIVLGATHPNLVREQGETYRLSLERLARDLGIEKHVIFYNRFVDIDELKEFLGAADIYITPYLNPAQITSGTLSYAFGCGKAVISTPYWHAEELLAEGRGVLVPFADSEAIAREVIGLLQDPTRRHAMRKRAYMLGREMVWSHVAHMYVESFEKARRSRWDSSHRPLVIKTLEQKPRELPTLRLDHLRRLTDSTGLLQHATYALPNYAEGYCSDDNARALLLTINLEGIGHEIREAQRLGVIYAAFLNNAFDRKTGRFRNFMGYDRQWLEETGSDDCQGRVIWALGACVGRSRDNGLRMWAAGLLERALTTILDTTSPRGWAFALVGIHEYFRQLSGDRLVNQVRETLTQRLIALYDNTASEDWPWFEPVVSYDNAKLPHALILSGRWGDNPRAFDIGLRTLRWLAELQTAEAGHFRPIGSNGFYPRGGECARFDQQPIEAYSMLSACLEAYRSTNDEYWLQKARAALDWFLGRNDLGMELVDYRTGGCRDGLHVDRVNQNQGAESTLAFLLSLTEMKLQENLLGDLLPMDKDLPEWQPSGPSGR</sequence>
<evidence type="ECO:0000259" key="2">
    <source>
        <dbReference type="Pfam" id="PF13439"/>
    </source>
</evidence>
<keyword evidence="4" id="KW-1185">Reference proteome</keyword>
<feature type="domain" description="Glycosyltransferase subfamily 4-like N-terminal" evidence="2">
    <location>
        <begin position="22"/>
        <end position="174"/>
    </location>
</feature>
<organism evidence="3 4">
    <name type="scientific">Chthonomonas calidirosea (strain DSM 23976 / ICMP 18418 / T49)</name>
    <dbReference type="NCBI Taxonomy" id="1303518"/>
    <lineage>
        <taxon>Bacteria</taxon>
        <taxon>Bacillati</taxon>
        <taxon>Armatimonadota</taxon>
        <taxon>Chthonomonadia</taxon>
        <taxon>Chthonomonadales</taxon>
        <taxon>Chthonomonadaceae</taxon>
        <taxon>Chthonomonas</taxon>
    </lineage>
</organism>
<evidence type="ECO:0000313" key="4">
    <source>
        <dbReference type="Proteomes" id="UP000014227"/>
    </source>
</evidence>
<dbReference type="SUPFAM" id="SSF53756">
    <property type="entry name" value="UDP-Glycosyltransferase/glycogen phosphorylase"/>
    <property type="match status" value="1"/>
</dbReference>
<dbReference type="eggNOG" id="COG0438">
    <property type="taxonomic scope" value="Bacteria"/>
</dbReference>
<dbReference type="PANTHER" id="PTHR12526">
    <property type="entry name" value="GLYCOSYLTRANSFERASE"/>
    <property type="match status" value="1"/>
</dbReference>
<protein>
    <submittedName>
        <fullName evidence="3">Glycosyltransferase</fullName>
    </submittedName>
</protein>
<evidence type="ECO:0000313" key="3">
    <source>
        <dbReference type="EMBL" id="CCW36628.1"/>
    </source>
</evidence>
<dbReference type="HOGENOM" id="CLU_365505_0_0_0"/>
<dbReference type="Pfam" id="PF13439">
    <property type="entry name" value="Glyco_transf_4"/>
    <property type="match status" value="1"/>
</dbReference>
<gene>
    <name evidence="3" type="ORF">CCALI_02843</name>
</gene>
<dbReference type="InterPro" id="IPR028098">
    <property type="entry name" value="Glyco_trans_4-like_N"/>
</dbReference>
<evidence type="ECO:0000259" key="1">
    <source>
        <dbReference type="Pfam" id="PF00534"/>
    </source>
</evidence>
<dbReference type="SUPFAM" id="SSF48208">
    <property type="entry name" value="Six-hairpin glycosidases"/>
    <property type="match status" value="1"/>
</dbReference>
<dbReference type="KEGG" id="ccz:CCALI_02843"/>
<proteinExistence type="predicted"/>
<dbReference type="InParanoid" id="S0F074"/>
<dbReference type="PATRIC" id="fig|1303518.3.peg.2948"/>